<gene>
    <name evidence="2" type="ORF">WMO75_17730</name>
</gene>
<organism evidence="2 3">
    <name type="scientific">Blautia intestinihominis</name>
    <dbReference type="NCBI Taxonomy" id="3133152"/>
    <lineage>
        <taxon>Bacteria</taxon>
        <taxon>Bacillati</taxon>
        <taxon>Bacillota</taxon>
        <taxon>Clostridia</taxon>
        <taxon>Lachnospirales</taxon>
        <taxon>Lachnospiraceae</taxon>
        <taxon>Blautia</taxon>
    </lineage>
</organism>
<keyword evidence="3" id="KW-1185">Reference proteome</keyword>
<dbReference type="InterPro" id="IPR003607">
    <property type="entry name" value="HD/PDEase_dom"/>
</dbReference>
<accession>A0ABV1APL0</accession>
<sequence>MKISEIMEKMIAFSKGNIHDINHFMCVWTYAKTIGELENLDQETQYILEVAAITHDIACPFCREKYGNTNGKYQEKEGMPIVKEFLADTGMSEAQIERVAYLVGHHHTLKDIEGIDYQILIEADYIVNAYESEYSKENIENFIEKVMKTDSGKRITREVFCL</sequence>
<dbReference type="Pfam" id="PF01966">
    <property type="entry name" value="HD"/>
    <property type="match status" value="1"/>
</dbReference>
<dbReference type="EMBL" id="JBBMEI010000101">
    <property type="protein sequence ID" value="MEQ2360130.1"/>
    <property type="molecule type" value="Genomic_DNA"/>
</dbReference>
<dbReference type="Proteomes" id="UP001446032">
    <property type="component" value="Unassembled WGS sequence"/>
</dbReference>
<evidence type="ECO:0000313" key="2">
    <source>
        <dbReference type="EMBL" id="MEQ2360130.1"/>
    </source>
</evidence>
<evidence type="ECO:0000313" key="3">
    <source>
        <dbReference type="Proteomes" id="UP001446032"/>
    </source>
</evidence>
<reference evidence="2 3" key="1">
    <citation type="submission" date="2024-03" db="EMBL/GenBank/DDBJ databases">
        <title>Human intestinal bacterial collection.</title>
        <authorList>
            <person name="Pauvert C."/>
            <person name="Hitch T.C.A."/>
            <person name="Clavel T."/>
        </authorList>
    </citation>
    <scope>NUCLEOTIDE SEQUENCE [LARGE SCALE GENOMIC DNA]</scope>
    <source>
        <strain evidence="2 3">CLA-AA-H95</strain>
    </source>
</reference>
<dbReference type="InterPro" id="IPR006674">
    <property type="entry name" value="HD_domain"/>
</dbReference>
<dbReference type="CDD" id="cd00077">
    <property type="entry name" value="HDc"/>
    <property type="match status" value="1"/>
</dbReference>
<dbReference type="SUPFAM" id="SSF109604">
    <property type="entry name" value="HD-domain/PDEase-like"/>
    <property type="match status" value="1"/>
</dbReference>
<evidence type="ECO:0000259" key="1">
    <source>
        <dbReference type="Pfam" id="PF01966"/>
    </source>
</evidence>
<dbReference type="Gene3D" id="1.10.3210.10">
    <property type="entry name" value="Hypothetical protein af1432"/>
    <property type="match status" value="1"/>
</dbReference>
<dbReference type="RefSeq" id="WP_118699570.1">
    <property type="nucleotide sequence ID" value="NZ_JBBMEI010000101.1"/>
</dbReference>
<proteinExistence type="predicted"/>
<name>A0ABV1APL0_9FIRM</name>
<feature type="domain" description="HD" evidence="1">
    <location>
        <begin position="21"/>
        <end position="125"/>
    </location>
</feature>
<comment type="caution">
    <text evidence="2">The sequence shown here is derived from an EMBL/GenBank/DDBJ whole genome shotgun (WGS) entry which is preliminary data.</text>
</comment>
<protein>
    <submittedName>
        <fullName evidence="2">HD domain-containing protein</fullName>
    </submittedName>
</protein>